<dbReference type="InterPro" id="IPR008902">
    <property type="entry name" value="Rhamnosid_concanavalin"/>
</dbReference>
<evidence type="ECO:0000256" key="1">
    <source>
        <dbReference type="ARBA" id="ARBA00001445"/>
    </source>
</evidence>
<dbReference type="EC" id="3.2.1.40" evidence="2"/>
<dbReference type="SUPFAM" id="SSF48208">
    <property type="entry name" value="Six-hairpin glycosidases"/>
    <property type="match status" value="1"/>
</dbReference>
<feature type="domain" description="Bacterial alpha-L-rhamnosidase N-terminal" evidence="4">
    <location>
        <begin position="58"/>
        <end position="205"/>
    </location>
</feature>
<dbReference type="Gene3D" id="1.50.10.10">
    <property type="match status" value="1"/>
</dbReference>
<evidence type="ECO:0000313" key="7">
    <source>
        <dbReference type="Proteomes" id="UP001144256"/>
    </source>
</evidence>
<dbReference type="AlphaFoldDB" id="A0A9W5YEZ0"/>
<feature type="domain" description="Alpha-L-rhamnosidase six-hairpin glycosidase" evidence="5">
    <location>
        <begin position="336"/>
        <end position="663"/>
    </location>
</feature>
<dbReference type="PANTHER" id="PTHR33307:SF6">
    <property type="entry name" value="ALPHA-RHAMNOSIDASE (EUROFUNG)-RELATED"/>
    <property type="match status" value="1"/>
</dbReference>
<reference evidence="6" key="1">
    <citation type="submission" date="2022-06" db="EMBL/GenBank/DDBJ databases">
        <title>Vallitalea longa sp. nov., an anaerobic bacterium isolated from marine sediment.</title>
        <authorList>
            <person name="Hirano S."/>
            <person name="Terahara T."/>
            <person name="Mori K."/>
            <person name="Hamada M."/>
            <person name="Matsumoto R."/>
            <person name="Kobayashi T."/>
        </authorList>
    </citation>
    <scope>NUCLEOTIDE SEQUENCE</scope>
    <source>
        <strain evidence="6">SH18-1</strain>
    </source>
</reference>
<dbReference type="Proteomes" id="UP001144256">
    <property type="component" value="Unassembled WGS sequence"/>
</dbReference>
<dbReference type="InterPro" id="IPR013737">
    <property type="entry name" value="Bac_rhamnosid_N"/>
</dbReference>
<dbReference type="InterPro" id="IPR008979">
    <property type="entry name" value="Galactose-bd-like_sf"/>
</dbReference>
<sequence>MKKHWNAKWIIDPSFKGLKPIDIFRKEMQCKNIEEHRDNLKNKHMLIRKKFRVCNKEKNAVINITADDYYKLYINGQFVGQGPAPGYYFAYKYNCYDISKYLVEGENVIAVHVYYQGLRNRVWNSGDYRQGMIAEVYMDHNIILSTDETWKYQISEAFKSGGTTGYETQYLENFDSRLYDEDWITTAYNDSKWSQVSVNEDIDYSFEKDSTVPLEVYERKAVEVNRYYENSYLIDFGQEITGQFLMTAQGNAGQVIEIRYGEELDELDETHVRYHMRCNCDYQEFWTLSGAVDHLNIYDYKAFRYVEVIVPKGCTVKSDFTAIVRHYPFEDKGFIYQSSNKMIDHIIKICKNGVKYGTQEVYVDCPTREKGQYLGDFTVTGHSHIYLTGKTDMYKQTLIDFANSTFICHGIMAVAPGARMQEIADFSMQWPMQLHQYYRQSGDKSFLNEMYKKLVDLEEYFKSYERKDGLLVKVDEKWNLVDWPNNLRDNYDCELSKPMGDECHNVINAHYYGMLTYIEKIRSILHIEPINDLDSYKKSFVKAFYNEELQLFVDKENSTHSAMHSNALPLLFDLFPTNNIENAVKLIKNRIHHCGVQMSYFVLKALAKVGEYEAVYTFIKELWSTMVKEGATTCYEAWGKNQKFNTSLCHPWASAPIPILVEEVIGLNPEEPGWSKIRFAPHIPESLETFKLEVKVKCGRINIKKENGILTIEAPHGVEIIH</sequence>
<dbReference type="Pfam" id="PF17389">
    <property type="entry name" value="Bac_rhamnosid6H"/>
    <property type="match status" value="1"/>
</dbReference>
<gene>
    <name evidence="6" type="ORF">SH1V18_39260</name>
</gene>
<dbReference type="Gene3D" id="2.60.120.260">
    <property type="entry name" value="Galactose-binding domain-like"/>
    <property type="match status" value="2"/>
</dbReference>
<evidence type="ECO:0000313" key="6">
    <source>
        <dbReference type="EMBL" id="GKX31446.1"/>
    </source>
</evidence>
<keyword evidence="7" id="KW-1185">Reference proteome</keyword>
<dbReference type="Pfam" id="PF08531">
    <property type="entry name" value="Bac_rhamnosid_N"/>
    <property type="match status" value="1"/>
</dbReference>
<dbReference type="SUPFAM" id="SSF49785">
    <property type="entry name" value="Galactose-binding domain-like"/>
    <property type="match status" value="1"/>
</dbReference>
<feature type="domain" description="Alpha-L-rhamnosidase concanavalin-like" evidence="3">
    <location>
        <begin position="229"/>
        <end position="324"/>
    </location>
</feature>
<dbReference type="InterPro" id="IPR008928">
    <property type="entry name" value="6-hairpin_glycosidase_sf"/>
</dbReference>
<dbReference type="PANTHER" id="PTHR33307">
    <property type="entry name" value="ALPHA-RHAMNOSIDASE (EUROFUNG)"/>
    <property type="match status" value="1"/>
</dbReference>
<evidence type="ECO:0000259" key="4">
    <source>
        <dbReference type="Pfam" id="PF08531"/>
    </source>
</evidence>
<proteinExistence type="predicted"/>
<protein>
    <recommendedName>
        <fullName evidence="2">alpha-L-rhamnosidase</fullName>
        <ecNumber evidence="2">3.2.1.40</ecNumber>
    </recommendedName>
</protein>
<dbReference type="InterPro" id="IPR012341">
    <property type="entry name" value="6hp_glycosidase-like_sf"/>
</dbReference>
<dbReference type="InterPro" id="IPR035396">
    <property type="entry name" value="Bac_rhamnosid6H"/>
</dbReference>
<dbReference type="Gene3D" id="2.60.420.10">
    <property type="entry name" value="Maltose phosphorylase, domain 3"/>
    <property type="match status" value="1"/>
</dbReference>
<dbReference type="RefSeq" id="WP_281818517.1">
    <property type="nucleotide sequence ID" value="NZ_BRLB01000017.1"/>
</dbReference>
<dbReference type="GO" id="GO:0030596">
    <property type="term" value="F:alpha-L-rhamnosidase activity"/>
    <property type="evidence" value="ECO:0007669"/>
    <property type="project" value="UniProtKB-EC"/>
</dbReference>
<name>A0A9W5YEZ0_9FIRM</name>
<dbReference type="GO" id="GO:0005975">
    <property type="term" value="P:carbohydrate metabolic process"/>
    <property type="evidence" value="ECO:0007669"/>
    <property type="project" value="InterPro"/>
</dbReference>
<accession>A0A9W5YEZ0</accession>
<dbReference type="EMBL" id="BRLB01000017">
    <property type="protein sequence ID" value="GKX31446.1"/>
    <property type="molecule type" value="Genomic_DNA"/>
</dbReference>
<evidence type="ECO:0000256" key="2">
    <source>
        <dbReference type="ARBA" id="ARBA00012652"/>
    </source>
</evidence>
<dbReference type="InterPro" id="IPR016007">
    <property type="entry name" value="Alpha_rhamnosid"/>
</dbReference>
<dbReference type="Pfam" id="PF05592">
    <property type="entry name" value="Bac_rhamnosid"/>
    <property type="match status" value="1"/>
</dbReference>
<comment type="catalytic activity">
    <reaction evidence="1">
        <text>Hydrolysis of terminal non-reducing alpha-L-rhamnose residues in alpha-L-rhamnosides.</text>
        <dbReference type="EC" id="3.2.1.40"/>
    </reaction>
</comment>
<comment type="caution">
    <text evidence="6">The sequence shown here is derived from an EMBL/GenBank/DDBJ whole genome shotgun (WGS) entry which is preliminary data.</text>
</comment>
<evidence type="ECO:0000259" key="3">
    <source>
        <dbReference type="Pfam" id="PF05592"/>
    </source>
</evidence>
<evidence type="ECO:0000259" key="5">
    <source>
        <dbReference type="Pfam" id="PF17389"/>
    </source>
</evidence>
<organism evidence="6 7">
    <name type="scientific">Vallitalea longa</name>
    <dbReference type="NCBI Taxonomy" id="2936439"/>
    <lineage>
        <taxon>Bacteria</taxon>
        <taxon>Bacillati</taxon>
        <taxon>Bacillota</taxon>
        <taxon>Clostridia</taxon>
        <taxon>Lachnospirales</taxon>
        <taxon>Vallitaleaceae</taxon>
        <taxon>Vallitalea</taxon>
    </lineage>
</organism>